<protein>
    <recommendedName>
        <fullName evidence="6">SUN domain-containing protein</fullName>
    </recommendedName>
</protein>
<dbReference type="InterPro" id="IPR012919">
    <property type="entry name" value="SUN_dom"/>
</dbReference>
<dbReference type="OrthoDB" id="342281at2759"/>
<evidence type="ECO:0000256" key="1">
    <source>
        <dbReference type="ARBA" id="ARBA00004370"/>
    </source>
</evidence>
<dbReference type="STRING" id="181874.A0A409YEX7"/>
<accession>A0A409YEX7</accession>
<evidence type="ECO:0000256" key="2">
    <source>
        <dbReference type="ARBA" id="ARBA00022692"/>
    </source>
</evidence>
<dbReference type="Gene3D" id="2.60.120.260">
    <property type="entry name" value="Galactose-binding domain-like"/>
    <property type="match status" value="1"/>
</dbReference>
<dbReference type="InterPro" id="IPR045119">
    <property type="entry name" value="SUN1-5"/>
</dbReference>
<evidence type="ECO:0000256" key="4">
    <source>
        <dbReference type="ARBA" id="ARBA00023136"/>
    </source>
</evidence>
<comment type="caution">
    <text evidence="7">The sequence shown here is derived from an EMBL/GenBank/DDBJ whole genome shotgun (WGS) entry which is preliminary data.</text>
</comment>
<evidence type="ECO:0000259" key="6">
    <source>
        <dbReference type="PROSITE" id="PS51469"/>
    </source>
</evidence>
<organism evidence="7 8">
    <name type="scientific">Panaeolus cyanescens</name>
    <dbReference type="NCBI Taxonomy" id="181874"/>
    <lineage>
        <taxon>Eukaryota</taxon>
        <taxon>Fungi</taxon>
        <taxon>Dikarya</taxon>
        <taxon>Basidiomycota</taxon>
        <taxon>Agaricomycotina</taxon>
        <taxon>Agaricomycetes</taxon>
        <taxon>Agaricomycetidae</taxon>
        <taxon>Agaricales</taxon>
        <taxon>Agaricineae</taxon>
        <taxon>Galeropsidaceae</taxon>
        <taxon>Panaeolus</taxon>
    </lineage>
</organism>
<keyword evidence="2 5" id="KW-0812">Transmembrane</keyword>
<evidence type="ECO:0000313" key="7">
    <source>
        <dbReference type="EMBL" id="PPR01566.1"/>
    </source>
</evidence>
<gene>
    <name evidence="7" type="ORF">CVT24_005861</name>
</gene>
<keyword evidence="8" id="KW-1185">Reference proteome</keyword>
<feature type="transmembrane region" description="Helical" evidence="5">
    <location>
        <begin position="50"/>
        <end position="70"/>
    </location>
</feature>
<dbReference type="EMBL" id="NHTK01001237">
    <property type="protein sequence ID" value="PPR01566.1"/>
    <property type="molecule type" value="Genomic_DNA"/>
</dbReference>
<keyword evidence="4 5" id="KW-0472">Membrane</keyword>
<sequence length="340" mass="37329">MLKVSAHDEYPPKFRIEMQSLMENSNSHSMKGGSSERTPPQSAPKGSLRLLLRFISLFIAWLINITNLWTAGSQLMRLTCSSDIRTTFAAINVFCETDIALYATRAGTDVAHSPLLHSLATRVDALNVDMERVRGILGMDLDPNPDFSTSGQGAHVIPEFTSRSTVQQSRVANEKPLMHVRLPVVVLEDNVFLGDCWEFSGSQGTIGIKLAEPIVITSLSVHYIPSNRLSRTSRSRTPKSLVLWGLVQVGENVPGSFRFAQDFSNAVGSPPPSSVPKNGKFVPILHVQYTPSLEFPTQSFALPTPFLAHQATYEVVIVEVTDNWGGDVTCLYHIGIHGIS</sequence>
<comment type="subcellular location">
    <subcellularLocation>
        <location evidence="1">Membrane</location>
    </subcellularLocation>
</comment>
<dbReference type="Proteomes" id="UP000284842">
    <property type="component" value="Unassembled WGS sequence"/>
</dbReference>
<dbReference type="AlphaFoldDB" id="A0A409YEX7"/>
<evidence type="ECO:0000313" key="8">
    <source>
        <dbReference type="Proteomes" id="UP000284842"/>
    </source>
</evidence>
<dbReference type="PANTHER" id="PTHR12911:SF8">
    <property type="entry name" value="KLAROID PROTEIN-RELATED"/>
    <property type="match status" value="1"/>
</dbReference>
<feature type="domain" description="SUN" evidence="6">
    <location>
        <begin position="153"/>
        <end position="340"/>
    </location>
</feature>
<reference evidence="7 8" key="1">
    <citation type="journal article" date="2018" name="Evol. Lett.">
        <title>Horizontal gene cluster transfer increased hallucinogenic mushroom diversity.</title>
        <authorList>
            <person name="Reynolds H.T."/>
            <person name="Vijayakumar V."/>
            <person name="Gluck-Thaler E."/>
            <person name="Korotkin H.B."/>
            <person name="Matheny P.B."/>
            <person name="Slot J.C."/>
        </authorList>
    </citation>
    <scope>NUCLEOTIDE SEQUENCE [LARGE SCALE GENOMIC DNA]</scope>
    <source>
        <strain evidence="7 8">2629</strain>
    </source>
</reference>
<proteinExistence type="predicted"/>
<keyword evidence="3 5" id="KW-1133">Transmembrane helix</keyword>
<dbReference type="PROSITE" id="PS51469">
    <property type="entry name" value="SUN"/>
    <property type="match status" value="1"/>
</dbReference>
<evidence type="ECO:0000256" key="3">
    <source>
        <dbReference type="ARBA" id="ARBA00022989"/>
    </source>
</evidence>
<dbReference type="Pfam" id="PF07738">
    <property type="entry name" value="Sad1_UNC"/>
    <property type="match status" value="1"/>
</dbReference>
<name>A0A409YEX7_9AGAR</name>
<dbReference type="PANTHER" id="PTHR12911">
    <property type="entry name" value="SAD1/UNC-84-LIKE PROTEIN-RELATED"/>
    <property type="match status" value="1"/>
</dbReference>
<dbReference type="InParanoid" id="A0A409YEX7"/>
<evidence type="ECO:0000256" key="5">
    <source>
        <dbReference type="SAM" id="Phobius"/>
    </source>
</evidence>
<dbReference type="GO" id="GO:0034993">
    <property type="term" value="C:meiotic nuclear membrane microtubule tethering complex"/>
    <property type="evidence" value="ECO:0007669"/>
    <property type="project" value="TreeGrafter"/>
</dbReference>
<dbReference type="GO" id="GO:0043495">
    <property type="term" value="F:protein-membrane adaptor activity"/>
    <property type="evidence" value="ECO:0007669"/>
    <property type="project" value="TreeGrafter"/>
</dbReference>